<evidence type="ECO:0000313" key="1">
    <source>
        <dbReference type="EMBL" id="CAG9533933.1"/>
    </source>
</evidence>
<gene>
    <name evidence="1" type="ORF">CJOHNSTONI_LOCUS4119</name>
</gene>
<dbReference type="OrthoDB" id="5860420at2759"/>
<proteinExistence type="predicted"/>
<dbReference type="EMBL" id="CAKAEH010001276">
    <property type="protein sequence ID" value="CAG9533933.1"/>
    <property type="molecule type" value="Genomic_DNA"/>
</dbReference>
<name>A0A8J2PSR5_9BILA</name>
<dbReference type="Proteomes" id="UP000746747">
    <property type="component" value="Unassembled WGS sequence"/>
</dbReference>
<protein>
    <submittedName>
        <fullName evidence="1">Uncharacterized protein</fullName>
    </submittedName>
</protein>
<organism evidence="1 2">
    <name type="scientific">Cercopithifilaria johnstoni</name>
    <dbReference type="NCBI Taxonomy" id="2874296"/>
    <lineage>
        <taxon>Eukaryota</taxon>
        <taxon>Metazoa</taxon>
        <taxon>Ecdysozoa</taxon>
        <taxon>Nematoda</taxon>
        <taxon>Chromadorea</taxon>
        <taxon>Rhabditida</taxon>
        <taxon>Spirurina</taxon>
        <taxon>Spiruromorpha</taxon>
        <taxon>Filarioidea</taxon>
        <taxon>Onchocercidae</taxon>
        <taxon>Cercopithifilaria</taxon>
    </lineage>
</organism>
<keyword evidence="2" id="KW-1185">Reference proteome</keyword>
<reference evidence="1" key="1">
    <citation type="submission" date="2021-09" db="EMBL/GenBank/DDBJ databases">
        <authorList>
            <consortium name="Pathogen Informatics"/>
        </authorList>
    </citation>
    <scope>NUCLEOTIDE SEQUENCE</scope>
</reference>
<dbReference type="AlphaFoldDB" id="A0A8J2PSR5"/>
<sequence>MSEKGKDIRATKLEKLDKHVNKPIQAIKKLKNHFHKSSKKNKSETTSTVLPIVRNADVTSRITDASHTAETSLSIISHPIESIRTAELSQQSIVSRSMESRIMNISSNNRKSISDVDPSHKNIASRNINLPQNANVIRNDTMDFQTSNTSRSTTADISRNSVTDAFRMNNLSRDIEMPRNEEMVYNTDLSRSVKEIGKNEELIGKNIDISDRKCKH</sequence>
<evidence type="ECO:0000313" key="2">
    <source>
        <dbReference type="Proteomes" id="UP000746747"/>
    </source>
</evidence>
<comment type="caution">
    <text evidence="1">The sequence shown here is derived from an EMBL/GenBank/DDBJ whole genome shotgun (WGS) entry which is preliminary data.</text>
</comment>
<accession>A0A8J2PSR5</accession>